<dbReference type="InterPro" id="IPR042175">
    <property type="entry name" value="Cell/Rod_MreC_2"/>
</dbReference>
<dbReference type="InterPro" id="IPR007221">
    <property type="entry name" value="MreC"/>
</dbReference>
<sequence>MKLLFAKGPSLNTRLLVALLVSVSMLVVDYRSERLSRLRSLLSVLTYPLQALASLPVDLSHSFADTVISFVELQKENRRLKEQQFVNDAKLLKLAALEKENTRLRMLLENSFQLGEQVLVAELVSVKLAPYEHTVVVNKGTRFGVHAEQPVLDANGIVGQVIRALPSSSEVMLITDPDHAIPVQVNRNGLRTIAFGTGQPNRLHLPFLANNADVVPGDLLVTSGLGGVFPAGYPVAVVDKFEARPDKSFANIYATPKADLEKSREFLIVWSHSTPVVLGEPGKPPADAQDGREGANGAP</sequence>
<gene>
    <name evidence="8" type="ORF">A1507_08535</name>
</gene>
<dbReference type="Gene3D" id="2.40.10.340">
    <property type="entry name" value="Rod shape-determining protein MreC, domain 1"/>
    <property type="match status" value="1"/>
</dbReference>
<protein>
    <recommendedName>
        <fullName evidence="2 5">Cell shape-determining protein MreC</fullName>
    </recommendedName>
    <alternativeName>
        <fullName evidence="4 5">Cell shape protein MreC</fullName>
    </alternativeName>
</protein>
<dbReference type="GO" id="GO:0005886">
    <property type="term" value="C:plasma membrane"/>
    <property type="evidence" value="ECO:0007669"/>
    <property type="project" value="TreeGrafter"/>
</dbReference>
<evidence type="ECO:0000256" key="6">
    <source>
        <dbReference type="SAM" id="MobiDB-lite"/>
    </source>
</evidence>
<evidence type="ECO:0000259" key="7">
    <source>
        <dbReference type="Pfam" id="PF04085"/>
    </source>
</evidence>
<evidence type="ECO:0000256" key="1">
    <source>
        <dbReference type="ARBA" id="ARBA00009369"/>
    </source>
</evidence>
<dbReference type="NCBIfam" id="TIGR00219">
    <property type="entry name" value="mreC"/>
    <property type="match status" value="1"/>
</dbReference>
<comment type="similarity">
    <text evidence="1 5">Belongs to the MreC family.</text>
</comment>
<evidence type="ECO:0000313" key="9">
    <source>
        <dbReference type="Proteomes" id="UP000077857"/>
    </source>
</evidence>
<comment type="caution">
    <text evidence="8">The sequence shown here is derived from an EMBL/GenBank/DDBJ whole genome shotgun (WGS) entry which is preliminary data.</text>
</comment>
<evidence type="ECO:0000256" key="3">
    <source>
        <dbReference type="ARBA" id="ARBA00022960"/>
    </source>
</evidence>
<dbReference type="OrthoDB" id="9808025at2"/>
<evidence type="ECO:0000256" key="2">
    <source>
        <dbReference type="ARBA" id="ARBA00013855"/>
    </source>
</evidence>
<dbReference type="AlphaFoldDB" id="A0A177NPH5"/>
<dbReference type="Gene3D" id="2.40.10.350">
    <property type="entry name" value="Rod shape-determining protein MreC, domain 2"/>
    <property type="match status" value="1"/>
</dbReference>
<proteinExistence type="inferred from homology"/>
<dbReference type="GO" id="GO:0008360">
    <property type="term" value="P:regulation of cell shape"/>
    <property type="evidence" value="ECO:0007669"/>
    <property type="project" value="UniProtKB-KW"/>
</dbReference>
<dbReference type="Proteomes" id="UP000077857">
    <property type="component" value="Unassembled WGS sequence"/>
</dbReference>
<feature type="domain" description="Rod shape-determining protein MreC beta-barrel core" evidence="7">
    <location>
        <begin position="125"/>
        <end position="270"/>
    </location>
</feature>
<name>A0A177NPH5_9GAMM</name>
<dbReference type="InterPro" id="IPR055342">
    <property type="entry name" value="MreC_beta-barrel_core"/>
</dbReference>
<feature type="region of interest" description="Disordered" evidence="6">
    <location>
        <begin position="278"/>
        <end position="299"/>
    </location>
</feature>
<dbReference type="PANTHER" id="PTHR34138">
    <property type="entry name" value="CELL SHAPE-DETERMINING PROTEIN MREC"/>
    <property type="match status" value="1"/>
</dbReference>
<evidence type="ECO:0000256" key="4">
    <source>
        <dbReference type="ARBA" id="ARBA00032089"/>
    </source>
</evidence>
<dbReference type="RefSeq" id="WP_064039817.1">
    <property type="nucleotide sequence ID" value="NZ_LUUJ01000054.1"/>
</dbReference>
<organism evidence="8 9">
    <name type="scientific">Methylomonas koyamae</name>
    <dbReference type="NCBI Taxonomy" id="702114"/>
    <lineage>
        <taxon>Bacteria</taxon>
        <taxon>Pseudomonadati</taxon>
        <taxon>Pseudomonadota</taxon>
        <taxon>Gammaproteobacteria</taxon>
        <taxon>Methylococcales</taxon>
        <taxon>Methylococcaceae</taxon>
        <taxon>Methylomonas</taxon>
    </lineage>
</organism>
<keyword evidence="3 5" id="KW-0133">Cell shape</keyword>
<reference evidence="8 9" key="1">
    <citation type="submission" date="2016-03" db="EMBL/GenBank/DDBJ databases">
        <authorList>
            <person name="Ploux O."/>
        </authorList>
    </citation>
    <scope>NUCLEOTIDE SEQUENCE [LARGE SCALE GENOMIC DNA]</scope>
    <source>
        <strain evidence="8 9">R-45378</strain>
    </source>
</reference>
<dbReference type="EMBL" id="LUUJ01000054">
    <property type="protein sequence ID" value="OAI18940.1"/>
    <property type="molecule type" value="Genomic_DNA"/>
</dbReference>
<dbReference type="Pfam" id="PF04085">
    <property type="entry name" value="MreC"/>
    <property type="match status" value="1"/>
</dbReference>
<evidence type="ECO:0000256" key="5">
    <source>
        <dbReference type="PIRNR" id="PIRNR038471"/>
    </source>
</evidence>
<dbReference type="PANTHER" id="PTHR34138:SF1">
    <property type="entry name" value="CELL SHAPE-DETERMINING PROTEIN MREC"/>
    <property type="match status" value="1"/>
</dbReference>
<dbReference type="PIRSF" id="PIRSF038471">
    <property type="entry name" value="MreC"/>
    <property type="match status" value="1"/>
</dbReference>
<dbReference type="InterPro" id="IPR042177">
    <property type="entry name" value="Cell/Rod_1"/>
</dbReference>
<accession>A0A177NPH5</accession>
<evidence type="ECO:0000313" key="8">
    <source>
        <dbReference type="EMBL" id="OAI18940.1"/>
    </source>
</evidence>
<comment type="function">
    <text evidence="5">Involved in formation and maintenance of cell shape.</text>
</comment>